<name>A0A645CIA5_9ZZZZ</name>
<reference evidence="1" key="1">
    <citation type="submission" date="2019-08" db="EMBL/GenBank/DDBJ databases">
        <authorList>
            <person name="Kucharzyk K."/>
            <person name="Murdoch R.W."/>
            <person name="Higgins S."/>
            <person name="Loffler F."/>
        </authorList>
    </citation>
    <scope>NUCLEOTIDE SEQUENCE</scope>
</reference>
<proteinExistence type="predicted"/>
<sequence>MKQKTLFTTIAVIFSFLTFSGCTGNSQKRILTVDNILSNPGEYVGKPVTVEGLATHVCAKSGMKLFLQGSTDTQSIRAESNSTLGKFNEECVNNKVVVKGTLVEERITETDLQKMEKEITEGTNVTHGEGGEGCETEQKAEGLAVGSSEMGRVNDFRTRIAERKASDGKNYLSFYHIAADSYHIVKDNAK</sequence>
<protein>
    <recommendedName>
        <fullName evidence="2">Lipoprotein</fullName>
    </recommendedName>
</protein>
<dbReference type="PROSITE" id="PS51257">
    <property type="entry name" value="PROKAR_LIPOPROTEIN"/>
    <property type="match status" value="1"/>
</dbReference>
<evidence type="ECO:0000313" key="1">
    <source>
        <dbReference type="EMBL" id="MPM76673.1"/>
    </source>
</evidence>
<accession>A0A645CIA5</accession>
<organism evidence="1">
    <name type="scientific">bioreactor metagenome</name>
    <dbReference type="NCBI Taxonomy" id="1076179"/>
    <lineage>
        <taxon>unclassified sequences</taxon>
        <taxon>metagenomes</taxon>
        <taxon>ecological metagenomes</taxon>
    </lineage>
</organism>
<gene>
    <name evidence="1" type="ORF">SDC9_123672</name>
</gene>
<dbReference type="EMBL" id="VSSQ01027427">
    <property type="protein sequence ID" value="MPM76673.1"/>
    <property type="molecule type" value="Genomic_DNA"/>
</dbReference>
<evidence type="ECO:0008006" key="2">
    <source>
        <dbReference type="Google" id="ProtNLM"/>
    </source>
</evidence>
<comment type="caution">
    <text evidence="1">The sequence shown here is derived from an EMBL/GenBank/DDBJ whole genome shotgun (WGS) entry which is preliminary data.</text>
</comment>
<dbReference type="AlphaFoldDB" id="A0A645CIA5"/>